<dbReference type="EMBL" id="BK032682">
    <property type="protein sequence ID" value="DAF54662.1"/>
    <property type="molecule type" value="Genomic_DNA"/>
</dbReference>
<evidence type="ECO:0000313" key="1">
    <source>
        <dbReference type="EMBL" id="DAF54662.1"/>
    </source>
</evidence>
<proteinExistence type="predicted"/>
<accession>A0A8S5SUP6</accession>
<reference evidence="1" key="1">
    <citation type="journal article" date="2021" name="Proc. Natl. Acad. Sci. U.S.A.">
        <title>A Catalog of Tens of Thousands of Viruses from Human Metagenomes Reveals Hidden Associations with Chronic Diseases.</title>
        <authorList>
            <person name="Tisza M.J."/>
            <person name="Buck C.B."/>
        </authorList>
    </citation>
    <scope>NUCLEOTIDE SEQUENCE</scope>
    <source>
        <strain evidence="1">CtqPo10</strain>
    </source>
</reference>
<protein>
    <submittedName>
        <fullName evidence="1">Uncharacterized protein</fullName>
    </submittedName>
</protein>
<organism evidence="1">
    <name type="scientific">Siphoviridae sp. ctqPo10</name>
    <dbReference type="NCBI Taxonomy" id="2827948"/>
    <lineage>
        <taxon>Viruses</taxon>
        <taxon>Duplodnaviria</taxon>
        <taxon>Heunggongvirae</taxon>
        <taxon>Uroviricota</taxon>
        <taxon>Caudoviricetes</taxon>
    </lineage>
</organism>
<name>A0A8S5SUP6_9CAUD</name>
<sequence>MYLQFTDVKNRTEEYHYSTVLNYFYPLDLQNKCLYNVSMEVRCYEHKSITI</sequence>